<dbReference type="Gene3D" id="3.30.1120.90">
    <property type="entry name" value="Nucleosome assembly protein"/>
    <property type="match status" value="1"/>
</dbReference>
<evidence type="ECO:0000313" key="5">
    <source>
        <dbReference type="Proteomes" id="UP000756132"/>
    </source>
</evidence>
<evidence type="ECO:0000256" key="3">
    <source>
        <dbReference type="SAM" id="MobiDB-lite"/>
    </source>
</evidence>
<dbReference type="EMBL" id="CP090168">
    <property type="protein sequence ID" value="UJO19043.1"/>
    <property type="molecule type" value="Genomic_DNA"/>
</dbReference>
<gene>
    <name evidence="4" type="ORF">CLAFUR5_07549</name>
</gene>
<name>A0A9Q8UQT5_PASFU</name>
<dbReference type="AlphaFoldDB" id="A0A9Q8UQT5"/>
<evidence type="ECO:0000256" key="1">
    <source>
        <dbReference type="ARBA" id="ARBA00009947"/>
    </source>
</evidence>
<evidence type="ECO:0000256" key="2">
    <source>
        <dbReference type="RuleBase" id="RU003876"/>
    </source>
</evidence>
<feature type="compositionally biased region" description="Acidic residues" evidence="3">
    <location>
        <begin position="285"/>
        <end position="312"/>
    </location>
</feature>
<dbReference type="GO" id="GO:0006334">
    <property type="term" value="P:nucleosome assembly"/>
    <property type="evidence" value="ECO:0007669"/>
    <property type="project" value="InterPro"/>
</dbReference>
<dbReference type="OMA" id="RFTFEFK"/>
<protein>
    <submittedName>
        <fullName evidence="4">Nucleosome assembly protein</fullName>
    </submittedName>
</protein>
<dbReference type="OrthoDB" id="19419at2759"/>
<organism evidence="4 5">
    <name type="scientific">Passalora fulva</name>
    <name type="common">Tomato leaf mold</name>
    <name type="synonym">Cladosporium fulvum</name>
    <dbReference type="NCBI Taxonomy" id="5499"/>
    <lineage>
        <taxon>Eukaryota</taxon>
        <taxon>Fungi</taxon>
        <taxon>Dikarya</taxon>
        <taxon>Ascomycota</taxon>
        <taxon>Pezizomycotina</taxon>
        <taxon>Dothideomycetes</taxon>
        <taxon>Dothideomycetidae</taxon>
        <taxon>Mycosphaerellales</taxon>
        <taxon>Mycosphaerellaceae</taxon>
        <taxon>Fulvia</taxon>
    </lineage>
</organism>
<feature type="region of interest" description="Disordered" evidence="3">
    <location>
        <begin position="284"/>
        <end position="341"/>
    </location>
</feature>
<sequence>MAEEAPQVSYEQLALIEHEFDEIDSEIMRKQYELSKGAYAKRAEAVAKIPSFWALVLEQAPMEVDQYIQPTDSQIFAESLVSLNVSRPELDAGKSNGSSRSLKIRFEFKPNDHFEESVLEKEFSHRRSSDGWQGLVSEPVKITWKKGKDVTEGLTDGALALWEARKKKGDMKATDSKEYTELKKKVEHWNGANTSFFTWFGYVSGRRWVSAEESEAANKEYTEKLQAKKNGTAKAEESEKEDDEEEDDQEDDSEVEVHEAGEDLAISFAEDIWPNAIKFFTQAQESDDLSELDFESDDEMDEDDAEGGDDEPVDIRALVQKDGKGRKRQSDVGPASKKQKK</sequence>
<proteinExistence type="inferred from homology"/>
<dbReference type="InterPro" id="IPR002164">
    <property type="entry name" value="NAP_family"/>
</dbReference>
<dbReference type="GO" id="GO:0005634">
    <property type="term" value="C:nucleus"/>
    <property type="evidence" value="ECO:0007669"/>
    <property type="project" value="InterPro"/>
</dbReference>
<feature type="region of interest" description="Disordered" evidence="3">
    <location>
        <begin position="222"/>
        <end position="266"/>
    </location>
</feature>
<dbReference type="RefSeq" id="XP_047763409.1">
    <property type="nucleotide sequence ID" value="XM_047906697.1"/>
</dbReference>
<keyword evidence="5" id="KW-1185">Reference proteome</keyword>
<dbReference type="InterPro" id="IPR037231">
    <property type="entry name" value="NAP-like_sf"/>
</dbReference>
<dbReference type="PANTHER" id="PTHR11875">
    <property type="entry name" value="TESTIS-SPECIFIC Y-ENCODED PROTEIN"/>
    <property type="match status" value="1"/>
</dbReference>
<dbReference type="Proteomes" id="UP000756132">
    <property type="component" value="Chromosome 6"/>
</dbReference>
<evidence type="ECO:0000313" key="4">
    <source>
        <dbReference type="EMBL" id="UJO19043.1"/>
    </source>
</evidence>
<feature type="compositionally biased region" description="Acidic residues" evidence="3">
    <location>
        <begin position="238"/>
        <end position="254"/>
    </location>
</feature>
<dbReference type="GeneID" id="71987427"/>
<dbReference type="SUPFAM" id="SSF143113">
    <property type="entry name" value="NAP-like"/>
    <property type="match status" value="1"/>
</dbReference>
<comment type="similarity">
    <text evidence="1 2">Belongs to the nucleosome assembly protein (NAP) family.</text>
</comment>
<reference evidence="4" key="1">
    <citation type="submission" date="2021-12" db="EMBL/GenBank/DDBJ databases">
        <authorList>
            <person name="Zaccaron A."/>
            <person name="Stergiopoulos I."/>
        </authorList>
    </citation>
    <scope>NUCLEOTIDE SEQUENCE</scope>
    <source>
        <strain evidence="4">Race5_Kim</strain>
    </source>
</reference>
<dbReference type="Pfam" id="PF00956">
    <property type="entry name" value="NAP"/>
    <property type="match status" value="1"/>
</dbReference>
<reference evidence="4" key="2">
    <citation type="journal article" date="2022" name="Microb. Genom.">
        <title>A chromosome-scale genome assembly of the tomato pathogen Cladosporium fulvum reveals a compartmentalized genome architecture and the presence of a dispensable chromosome.</title>
        <authorList>
            <person name="Zaccaron A.Z."/>
            <person name="Chen L.H."/>
            <person name="Samaras A."/>
            <person name="Stergiopoulos I."/>
        </authorList>
    </citation>
    <scope>NUCLEOTIDE SEQUENCE</scope>
    <source>
        <strain evidence="4">Race5_Kim</strain>
    </source>
</reference>
<dbReference type="KEGG" id="ffu:CLAFUR5_07549"/>
<accession>A0A9Q8UQT5</accession>